<keyword evidence="1" id="KW-0175">Coiled coil</keyword>
<feature type="compositionally biased region" description="Basic and acidic residues" evidence="2">
    <location>
        <begin position="241"/>
        <end position="256"/>
    </location>
</feature>
<feature type="compositionally biased region" description="Low complexity" evidence="2">
    <location>
        <begin position="225"/>
        <end position="234"/>
    </location>
</feature>
<evidence type="ECO:0000256" key="2">
    <source>
        <dbReference type="SAM" id="MobiDB-lite"/>
    </source>
</evidence>
<feature type="compositionally biased region" description="Polar residues" evidence="2">
    <location>
        <begin position="29"/>
        <end position="48"/>
    </location>
</feature>
<feature type="compositionally biased region" description="Basic and acidic residues" evidence="2">
    <location>
        <begin position="212"/>
        <end position="224"/>
    </location>
</feature>
<name>A0AA88RHN5_9ASTE</name>
<dbReference type="PANTHER" id="PTHR36339:SF2">
    <property type="entry name" value="F23A5.5"/>
    <property type="match status" value="1"/>
</dbReference>
<comment type="caution">
    <text evidence="3">The sequence shown here is derived from an EMBL/GenBank/DDBJ whole genome shotgun (WGS) entry which is preliminary data.</text>
</comment>
<dbReference type="Proteomes" id="UP001187471">
    <property type="component" value="Unassembled WGS sequence"/>
</dbReference>
<feature type="coiled-coil region" evidence="1">
    <location>
        <begin position="115"/>
        <end position="143"/>
    </location>
</feature>
<dbReference type="EMBL" id="JAVXUO010001387">
    <property type="protein sequence ID" value="KAK2982851.1"/>
    <property type="molecule type" value="Genomic_DNA"/>
</dbReference>
<protein>
    <submittedName>
        <fullName evidence="3">Uncharacterized protein</fullName>
    </submittedName>
</protein>
<sequence>MGRTFGGRSAWFRLSNTFRLVKSRPFCTPNDNNSSKPTIATSPNNTNGDKVDGSLTHYDAYRDVDKLDFMTAAKILFTTPPKTKKFGIDFHLVQLFFACMPSLGISTPIVTKFPFQELELKKKAEEAEKAKEVELKAVEEKEAGSSPEILDVKVRLDKLEEVVKEYVVESKKQSGITSKENQERSNEKKQPTVTAPSDTLNRSESSISAAGEHPDKQITSERTRSSSQQKSSGSALVADASQKDPEATQDGEPSRR</sequence>
<evidence type="ECO:0000313" key="3">
    <source>
        <dbReference type="EMBL" id="KAK2982851.1"/>
    </source>
</evidence>
<organism evidence="3 4">
    <name type="scientific">Escallonia rubra</name>
    <dbReference type="NCBI Taxonomy" id="112253"/>
    <lineage>
        <taxon>Eukaryota</taxon>
        <taxon>Viridiplantae</taxon>
        <taxon>Streptophyta</taxon>
        <taxon>Embryophyta</taxon>
        <taxon>Tracheophyta</taxon>
        <taxon>Spermatophyta</taxon>
        <taxon>Magnoliopsida</taxon>
        <taxon>eudicotyledons</taxon>
        <taxon>Gunneridae</taxon>
        <taxon>Pentapetalae</taxon>
        <taxon>asterids</taxon>
        <taxon>campanulids</taxon>
        <taxon>Escalloniales</taxon>
        <taxon>Escalloniaceae</taxon>
        <taxon>Escallonia</taxon>
    </lineage>
</organism>
<evidence type="ECO:0000256" key="1">
    <source>
        <dbReference type="SAM" id="Coils"/>
    </source>
</evidence>
<keyword evidence="4" id="KW-1185">Reference proteome</keyword>
<feature type="region of interest" description="Disordered" evidence="2">
    <location>
        <begin position="170"/>
        <end position="256"/>
    </location>
</feature>
<evidence type="ECO:0000313" key="4">
    <source>
        <dbReference type="Proteomes" id="UP001187471"/>
    </source>
</evidence>
<feature type="compositionally biased region" description="Polar residues" evidence="2">
    <location>
        <begin position="191"/>
        <end position="208"/>
    </location>
</feature>
<dbReference type="PANTHER" id="PTHR36339">
    <property type="entry name" value="F23A5.5"/>
    <property type="match status" value="1"/>
</dbReference>
<proteinExistence type="predicted"/>
<feature type="compositionally biased region" description="Basic and acidic residues" evidence="2">
    <location>
        <begin position="180"/>
        <end position="190"/>
    </location>
</feature>
<dbReference type="AlphaFoldDB" id="A0AA88RHN5"/>
<feature type="region of interest" description="Disordered" evidence="2">
    <location>
        <begin position="29"/>
        <end position="51"/>
    </location>
</feature>
<accession>A0AA88RHN5</accession>
<gene>
    <name evidence="3" type="ORF">RJ640_021341</name>
</gene>
<reference evidence="3" key="1">
    <citation type="submission" date="2022-12" db="EMBL/GenBank/DDBJ databases">
        <title>Draft genome assemblies for two species of Escallonia (Escalloniales).</title>
        <authorList>
            <person name="Chanderbali A."/>
            <person name="Dervinis C."/>
            <person name="Anghel I."/>
            <person name="Soltis D."/>
            <person name="Soltis P."/>
            <person name="Zapata F."/>
        </authorList>
    </citation>
    <scope>NUCLEOTIDE SEQUENCE</scope>
    <source>
        <strain evidence="3">UCBG92.1500</strain>
        <tissue evidence="3">Leaf</tissue>
    </source>
</reference>